<dbReference type="AlphaFoldDB" id="A0A6I4MI28"/>
<keyword evidence="1" id="KW-0472">Membrane</keyword>
<feature type="transmembrane region" description="Helical" evidence="1">
    <location>
        <begin position="213"/>
        <end position="232"/>
    </location>
</feature>
<dbReference type="GO" id="GO:0006508">
    <property type="term" value="P:proteolysis"/>
    <property type="evidence" value="ECO:0007669"/>
    <property type="project" value="UniProtKB-KW"/>
</dbReference>
<keyword evidence="3" id="KW-0645">Protease</keyword>
<dbReference type="InterPro" id="IPR003675">
    <property type="entry name" value="Rce1/LyrA-like_dom"/>
</dbReference>
<keyword evidence="3" id="KW-0378">Hydrolase</keyword>
<feature type="transmembrane region" description="Helical" evidence="1">
    <location>
        <begin position="45"/>
        <end position="65"/>
    </location>
</feature>
<protein>
    <submittedName>
        <fullName evidence="3">CPBP family intramembrane metalloprotease</fullName>
    </submittedName>
</protein>
<dbReference type="PANTHER" id="PTHR39430">
    <property type="entry name" value="MEMBRANE-ASSOCIATED PROTEASE-RELATED"/>
    <property type="match status" value="1"/>
</dbReference>
<feature type="transmembrane region" description="Helical" evidence="1">
    <location>
        <begin position="138"/>
        <end position="156"/>
    </location>
</feature>
<dbReference type="RefSeq" id="WP_151597891.1">
    <property type="nucleotide sequence ID" value="NZ_WBMS02000037.1"/>
</dbReference>
<dbReference type="GO" id="GO:0004175">
    <property type="term" value="F:endopeptidase activity"/>
    <property type="evidence" value="ECO:0007669"/>
    <property type="project" value="UniProtKB-ARBA"/>
</dbReference>
<feature type="domain" description="CAAX prenyl protease 2/Lysostaphin resistance protein A-like" evidence="2">
    <location>
        <begin position="83"/>
        <end position="174"/>
    </location>
</feature>
<keyword evidence="1" id="KW-0812">Transmembrane</keyword>
<evidence type="ECO:0000259" key="2">
    <source>
        <dbReference type="Pfam" id="PF02517"/>
    </source>
</evidence>
<feature type="transmembrane region" description="Helical" evidence="1">
    <location>
        <begin position="161"/>
        <end position="183"/>
    </location>
</feature>
<proteinExistence type="predicted"/>
<dbReference type="GO" id="GO:0080120">
    <property type="term" value="P:CAAX-box protein maturation"/>
    <property type="evidence" value="ECO:0007669"/>
    <property type="project" value="UniProtKB-ARBA"/>
</dbReference>
<organism evidence="3 4">
    <name type="scientific">Actinomadura physcomitrii</name>
    <dbReference type="NCBI Taxonomy" id="2650748"/>
    <lineage>
        <taxon>Bacteria</taxon>
        <taxon>Bacillati</taxon>
        <taxon>Actinomycetota</taxon>
        <taxon>Actinomycetes</taxon>
        <taxon>Streptosporangiales</taxon>
        <taxon>Thermomonosporaceae</taxon>
        <taxon>Actinomadura</taxon>
    </lineage>
</organism>
<evidence type="ECO:0000313" key="4">
    <source>
        <dbReference type="Proteomes" id="UP000462055"/>
    </source>
</evidence>
<dbReference type="Proteomes" id="UP000462055">
    <property type="component" value="Unassembled WGS sequence"/>
</dbReference>
<comment type="caution">
    <text evidence="3">The sequence shown here is derived from an EMBL/GenBank/DDBJ whole genome shotgun (WGS) entry which is preliminary data.</text>
</comment>
<evidence type="ECO:0000256" key="1">
    <source>
        <dbReference type="SAM" id="Phobius"/>
    </source>
</evidence>
<sequence>MDVDTLIGGAFAVVLGGGAATALFARWKRGAPLGLGIRNGCAREIAGGLVIGGAAMGATVAAILVCTDSHLQDVRLDASRLGYATTVLVAAAVGEEVVYRALMLNSLARLTRRPLIGLALSAAIFGVVHLTGSPNATAISVLSNSMGGLMYGVAYLRTGRIWLPVGIHFAWNYLQGTVIGFPISDETAYSGALVHPAIQGPTWLTGGGYGPEGSVFSLLFRTAVIAAVLAFYQQSSDESREEPQPIERLRPSEG</sequence>
<accession>A0A6I4MI28</accession>
<gene>
    <name evidence="3" type="ORF">F8568_034730</name>
</gene>
<keyword evidence="3" id="KW-0482">Metalloprotease</keyword>
<dbReference type="GO" id="GO:0008237">
    <property type="term" value="F:metallopeptidase activity"/>
    <property type="evidence" value="ECO:0007669"/>
    <property type="project" value="UniProtKB-KW"/>
</dbReference>
<dbReference type="Pfam" id="PF02517">
    <property type="entry name" value="Rce1-like"/>
    <property type="match status" value="1"/>
</dbReference>
<feature type="transmembrane region" description="Helical" evidence="1">
    <location>
        <begin position="6"/>
        <end position="25"/>
    </location>
</feature>
<reference evidence="3" key="1">
    <citation type="submission" date="2019-12" db="EMBL/GenBank/DDBJ databases">
        <title>Actinomadura physcomitrii sp. nov., a novel actinomycete isolated from moss [Physcomitrium sphaericum (Ludw) Fuernr].</title>
        <authorList>
            <person name="Zhuang X."/>
        </authorList>
    </citation>
    <scope>NUCLEOTIDE SEQUENCE [LARGE SCALE GENOMIC DNA]</scope>
    <source>
        <strain evidence="3">LD22</strain>
    </source>
</reference>
<dbReference type="EMBL" id="WBMS02000037">
    <property type="protein sequence ID" value="MWA05432.1"/>
    <property type="molecule type" value="Genomic_DNA"/>
</dbReference>
<keyword evidence="4" id="KW-1185">Reference proteome</keyword>
<feature type="transmembrane region" description="Helical" evidence="1">
    <location>
        <begin position="81"/>
        <end position="102"/>
    </location>
</feature>
<keyword evidence="1" id="KW-1133">Transmembrane helix</keyword>
<feature type="transmembrane region" description="Helical" evidence="1">
    <location>
        <begin position="114"/>
        <end position="132"/>
    </location>
</feature>
<evidence type="ECO:0000313" key="3">
    <source>
        <dbReference type="EMBL" id="MWA05432.1"/>
    </source>
</evidence>
<name>A0A6I4MI28_9ACTN</name>
<dbReference type="PANTHER" id="PTHR39430:SF1">
    <property type="entry name" value="PROTEASE"/>
    <property type="match status" value="1"/>
</dbReference>